<dbReference type="EMBL" id="JAKELL010000136">
    <property type="protein sequence ID" value="KAH8980408.1"/>
    <property type="molecule type" value="Genomic_DNA"/>
</dbReference>
<accession>A0AAD4LA94</accession>
<evidence type="ECO:0000256" key="2">
    <source>
        <dbReference type="ARBA" id="ARBA00023043"/>
    </source>
</evidence>
<dbReference type="GO" id="GO:0051059">
    <property type="term" value="F:NF-kappaB binding"/>
    <property type="evidence" value="ECO:0007669"/>
    <property type="project" value="TreeGrafter"/>
</dbReference>
<keyword evidence="2 3" id="KW-0040">ANK repeat</keyword>
<sequence>MSPHEMGITGRLCIWRRLGTKGSLTNRMMRLLIRHGADVTAQDDAHSTPLHLASSKGSVETVEMLIQHGADVNAQNGDQSTPLHLAASSRLAVEGNVVRLLLKHGANVDAKDGEGRTPLQVASSEGHYWIAKLLSDHHART</sequence>
<dbReference type="SMART" id="SM00248">
    <property type="entry name" value="ANK"/>
    <property type="match status" value="3"/>
</dbReference>
<evidence type="ECO:0000313" key="5">
    <source>
        <dbReference type="Proteomes" id="UP001201163"/>
    </source>
</evidence>
<evidence type="ECO:0000256" key="1">
    <source>
        <dbReference type="ARBA" id="ARBA00022737"/>
    </source>
</evidence>
<dbReference type="InterPro" id="IPR036770">
    <property type="entry name" value="Ankyrin_rpt-contain_sf"/>
</dbReference>
<dbReference type="Gene3D" id="1.25.40.20">
    <property type="entry name" value="Ankyrin repeat-containing domain"/>
    <property type="match status" value="2"/>
</dbReference>
<dbReference type="Proteomes" id="UP001201163">
    <property type="component" value="Unassembled WGS sequence"/>
</dbReference>
<dbReference type="AlphaFoldDB" id="A0AAD4LA94"/>
<feature type="repeat" description="ANK" evidence="3">
    <location>
        <begin position="78"/>
        <end position="113"/>
    </location>
</feature>
<keyword evidence="1" id="KW-0677">Repeat</keyword>
<dbReference type="Pfam" id="PF12796">
    <property type="entry name" value="Ank_2"/>
    <property type="match status" value="1"/>
</dbReference>
<feature type="repeat" description="ANK" evidence="3">
    <location>
        <begin position="114"/>
        <end position="141"/>
    </location>
</feature>
<gene>
    <name evidence="4" type="ORF">EDB92DRAFT_272454</name>
</gene>
<reference evidence="4" key="1">
    <citation type="submission" date="2022-01" db="EMBL/GenBank/DDBJ databases">
        <title>Comparative genomics reveals a dynamic genome evolution in the ectomycorrhizal milk-cap (Lactarius) mushrooms.</title>
        <authorList>
            <consortium name="DOE Joint Genome Institute"/>
            <person name="Lebreton A."/>
            <person name="Tang N."/>
            <person name="Kuo A."/>
            <person name="LaButti K."/>
            <person name="Drula E."/>
            <person name="Barry K."/>
            <person name="Clum A."/>
            <person name="Lipzen A."/>
            <person name="Mousain D."/>
            <person name="Ng V."/>
            <person name="Wang R."/>
            <person name="Wang X."/>
            <person name="Dai Y."/>
            <person name="Henrissat B."/>
            <person name="Grigoriev I.V."/>
            <person name="Guerin-Laguette A."/>
            <person name="Yu F."/>
            <person name="Martin F.M."/>
        </authorList>
    </citation>
    <scope>NUCLEOTIDE SEQUENCE</scope>
    <source>
        <strain evidence="4">QP</strain>
    </source>
</reference>
<evidence type="ECO:0000256" key="3">
    <source>
        <dbReference type="PROSITE-ProRule" id="PRU00023"/>
    </source>
</evidence>
<organism evidence="4 5">
    <name type="scientific">Lactarius akahatsu</name>
    <dbReference type="NCBI Taxonomy" id="416441"/>
    <lineage>
        <taxon>Eukaryota</taxon>
        <taxon>Fungi</taxon>
        <taxon>Dikarya</taxon>
        <taxon>Basidiomycota</taxon>
        <taxon>Agaricomycotina</taxon>
        <taxon>Agaricomycetes</taxon>
        <taxon>Russulales</taxon>
        <taxon>Russulaceae</taxon>
        <taxon>Lactarius</taxon>
    </lineage>
</organism>
<protein>
    <submittedName>
        <fullName evidence="4">Ankyrin repeat-containing domain protein</fullName>
    </submittedName>
</protein>
<dbReference type="InterPro" id="IPR051070">
    <property type="entry name" value="NF-kappa-B_inhibitor"/>
</dbReference>
<dbReference type="PROSITE" id="PS50088">
    <property type="entry name" value="ANK_REPEAT"/>
    <property type="match status" value="3"/>
</dbReference>
<dbReference type="PROSITE" id="PS50297">
    <property type="entry name" value="ANK_REP_REGION"/>
    <property type="match status" value="3"/>
</dbReference>
<evidence type="ECO:0000313" key="4">
    <source>
        <dbReference type="EMBL" id="KAH8980408.1"/>
    </source>
</evidence>
<proteinExistence type="predicted"/>
<dbReference type="PANTHER" id="PTHR46680:SF3">
    <property type="entry name" value="NF-KAPPA-B INHIBITOR CACTUS"/>
    <property type="match status" value="1"/>
</dbReference>
<keyword evidence="5" id="KW-1185">Reference proteome</keyword>
<dbReference type="SUPFAM" id="SSF48403">
    <property type="entry name" value="Ankyrin repeat"/>
    <property type="match status" value="1"/>
</dbReference>
<dbReference type="PANTHER" id="PTHR46680">
    <property type="entry name" value="NF-KAPPA-B INHIBITOR ALPHA"/>
    <property type="match status" value="1"/>
</dbReference>
<name>A0AAD4LA94_9AGAM</name>
<dbReference type="PRINTS" id="PR01415">
    <property type="entry name" value="ANKYRIN"/>
</dbReference>
<comment type="caution">
    <text evidence="4">The sequence shown here is derived from an EMBL/GenBank/DDBJ whole genome shotgun (WGS) entry which is preliminary data.</text>
</comment>
<feature type="repeat" description="ANK" evidence="3">
    <location>
        <begin position="45"/>
        <end position="77"/>
    </location>
</feature>
<dbReference type="Pfam" id="PF13637">
    <property type="entry name" value="Ank_4"/>
    <property type="match status" value="1"/>
</dbReference>
<dbReference type="InterPro" id="IPR002110">
    <property type="entry name" value="Ankyrin_rpt"/>
</dbReference>
<dbReference type="GO" id="GO:0005829">
    <property type="term" value="C:cytosol"/>
    <property type="evidence" value="ECO:0007669"/>
    <property type="project" value="TreeGrafter"/>
</dbReference>
<dbReference type="GO" id="GO:0071356">
    <property type="term" value="P:cellular response to tumor necrosis factor"/>
    <property type="evidence" value="ECO:0007669"/>
    <property type="project" value="TreeGrafter"/>
</dbReference>